<proteinExistence type="predicted"/>
<organism evidence="1 2">
    <name type="scientific">Parapedobacter deserti</name>
    <dbReference type="NCBI Taxonomy" id="1912957"/>
    <lineage>
        <taxon>Bacteria</taxon>
        <taxon>Pseudomonadati</taxon>
        <taxon>Bacteroidota</taxon>
        <taxon>Sphingobacteriia</taxon>
        <taxon>Sphingobacteriales</taxon>
        <taxon>Sphingobacteriaceae</taxon>
        <taxon>Parapedobacter</taxon>
    </lineage>
</organism>
<dbReference type="Pfam" id="PF19781">
    <property type="entry name" value="DUF6266"/>
    <property type="match status" value="1"/>
</dbReference>
<protein>
    <submittedName>
        <fullName evidence="1">DUF6266 family protein</fullName>
    </submittedName>
</protein>
<evidence type="ECO:0000313" key="2">
    <source>
        <dbReference type="Proteomes" id="UP001595526"/>
    </source>
</evidence>
<gene>
    <name evidence="1" type="ORF">ACFOET_11510</name>
</gene>
<dbReference type="EMBL" id="JBHRTA010000035">
    <property type="protein sequence ID" value="MFC3198239.1"/>
    <property type="molecule type" value="Genomic_DNA"/>
</dbReference>
<name>A0ABV7JN30_9SPHI</name>
<accession>A0ABV7JN30</accession>
<comment type="caution">
    <text evidence="1">The sequence shown here is derived from an EMBL/GenBank/DDBJ whole genome shotgun (WGS) entry which is preliminary data.</text>
</comment>
<keyword evidence="2" id="KW-1185">Reference proteome</keyword>
<dbReference type="RefSeq" id="WP_379022704.1">
    <property type="nucleotide sequence ID" value="NZ_JBHRTA010000035.1"/>
</dbReference>
<reference evidence="2" key="1">
    <citation type="journal article" date="2019" name="Int. J. Syst. Evol. Microbiol.">
        <title>The Global Catalogue of Microorganisms (GCM) 10K type strain sequencing project: providing services to taxonomists for standard genome sequencing and annotation.</title>
        <authorList>
            <consortium name="The Broad Institute Genomics Platform"/>
            <consortium name="The Broad Institute Genome Sequencing Center for Infectious Disease"/>
            <person name="Wu L."/>
            <person name="Ma J."/>
        </authorList>
    </citation>
    <scope>NUCLEOTIDE SEQUENCE [LARGE SCALE GENOMIC DNA]</scope>
    <source>
        <strain evidence="2">KCTC 52416</strain>
    </source>
</reference>
<evidence type="ECO:0000313" key="1">
    <source>
        <dbReference type="EMBL" id="MFC3198239.1"/>
    </source>
</evidence>
<sequence>MARLIDLLTFSGAAGDVVGCKGPHGFYIRSRPRKPRTTPTAKQLEVRARLALVMGFLKPLKAIIYPGFSVRYTAKTKVSAMNAAASHALNHAITGEYPDLDIDPAMVRLSRGMLVGLPRAEAKLSGTSVAATWSAEMPQFNGHADDCATIVVYNPAEKTVMAGEAKREVGIVSVDVSDEPPGSELLVYACVADRDRKQFSNSQFLGRLVR</sequence>
<dbReference type="Proteomes" id="UP001595526">
    <property type="component" value="Unassembled WGS sequence"/>
</dbReference>
<dbReference type="InterPro" id="IPR046233">
    <property type="entry name" value="DUF6266"/>
</dbReference>